<dbReference type="EMBL" id="BPLQ01006592">
    <property type="protein sequence ID" value="GIY23837.1"/>
    <property type="molecule type" value="Genomic_DNA"/>
</dbReference>
<accession>A0AAV4RTR4</accession>
<proteinExistence type="predicted"/>
<evidence type="ECO:0000313" key="2">
    <source>
        <dbReference type="Proteomes" id="UP001054837"/>
    </source>
</evidence>
<gene>
    <name evidence="1" type="ORF">CDAR_487801</name>
</gene>
<name>A0AAV4RTR4_9ARAC</name>
<sequence>MCVYALLRKPKLKTVKESRDFLLPKNPPSHLGRRESEKIYPFGPTCIKRDFGSAVLSVSVLKKTEQISKGLVERQVIKGMDGVGESHRCLPLGMFVQNSSGTREQR</sequence>
<reference evidence="1 2" key="1">
    <citation type="submission" date="2021-06" db="EMBL/GenBank/DDBJ databases">
        <title>Caerostris darwini draft genome.</title>
        <authorList>
            <person name="Kono N."/>
            <person name="Arakawa K."/>
        </authorList>
    </citation>
    <scope>NUCLEOTIDE SEQUENCE [LARGE SCALE GENOMIC DNA]</scope>
</reference>
<dbReference type="AlphaFoldDB" id="A0AAV4RTR4"/>
<dbReference type="Proteomes" id="UP001054837">
    <property type="component" value="Unassembled WGS sequence"/>
</dbReference>
<protein>
    <submittedName>
        <fullName evidence="1">Uncharacterized protein</fullName>
    </submittedName>
</protein>
<evidence type="ECO:0000313" key="1">
    <source>
        <dbReference type="EMBL" id="GIY23837.1"/>
    </source>
</evidence>
<comment type="caution">
    <text evidence="1">The sequence shown here is derived from an EMBL/GenBank/DDBJ whole genome shotgun (WGS) entry which is preliminary data.</text>
</comment>
<organism evidence="1 2">
    <name type="scientific">Caerostris darwini</name>
    <dbReference type="NCBI Taxonomy" id="1538125"/>
    <lineage>
        <taxon>Eukaryota</taxon>
        <taxon>Metazoa</taxon>
        <taxon>Ecdysozoa</taxon>
        <taxon>Arthropoda</taxon>
        <taxon>Chelicerata</taxon>
        <taxon>Arachnida</taxon>
        <taxon>Araneae</taxon>
        <taxon>Araneomorphae</taxon>
        <taxon>Entelegynae</taxon>
        <taxon>Araneoidea</taxon>
        <taxon>Araneidae</taxon>
        <taxon>Caerostris</taxon>
    </lineage>
</organism>
<keyword evidence="2" id="KW-1185">Reference proteome</keyword>